<keyword evidence="3" id="KW-0285">Flavoprotein</keyword>
<feature type="domain" description="Glucose-methanol-choline oxidoreductase N-terminal" evidence="6">
    <location>
        <begin position="175"/>
        <end position="317"/>
    </location>
</feature>
<accession>A0ABZ2LLD4</accession>
<feature type="domain" description="Glucose-methanol-choline oxidoreductase C-terminal" evidence="7">
    <location>
        <begin position="417"/>
        <end position="534"/>
    </location>
</feature>
<evidence type="ECO:0000313" key="8">
    <source>
        <dbReference type="EMBL" id="WXB11738.1"/>
    </source>
</evidence>
<evidence type="ECO:0000256" key="2">
    <source>
        <dbReference type="ARBA" id="ARBA00010790"/>
    </source>
</evidence>
<organism evidence="8 9">
    <name type="scientific">Pendulispora albinea</name>
    <dbReference type="NCBI Taxonomy" id="2741071"/>
    <lineage>
        <taxon>Bacteria</taxon>
        <taxon>Pseudomonadati</taxon>
        <taxon>Myxococcota</taxon>
        <taxon>Myxococcia</taxon>
        <taxon>Myxococcales</taxon>
        <taxon>Sorangiineae</taxon>
        <taxon>Pendulisporaceae</taxon>
        <taxon>Pendulispora</taxon>
    </lineage>
</organism>
<dbReference type="InterPro" id="IPR000172">
    <property type="entry name" value="GMC_OxRdtase_N"/>
</dbReference>
<sequence>MTAQAHDIEADVIIVGAGIVGTLVATRLARAGVRVVILEAGPRVDRERALQRYRESLVKLPETPYEAVAHAPAPRLDAIGDYYVQAGPENFQSNYLRLVGGTLWHWLGTTPRLHPSDFEMKSRFGVGVDWPIGYAELEPYYAEAERVLGVAGEGDLESPRSTPYPMPPIALTHRDRAWARAIAPLGLRVNVNPQARNSTAYDGRPPCDGQASCVPICPTVARFDASVQVARAERAGVRIVENAVAVFIEVGEGERIRCIHVRRPDGTSQIARGRSYVLAAHSIETPKLLFLSRTAERPHGIANGSDQVGRHLMDHPAQLTWALAREPLGSYRAPHAVAGIDHFRFRDFEGADPRAQRSAFRVELRNDGWNFGKGGPTFLLPELLARGRGVRGASLQRELALHAHRQSTLLSLMEQLPDPENRITLAEDALDSSGLPRPKIHFALGDYERQGLAAARATHDRLFQALGATNAEHAPTWFGAGHILGTYRMGNDPKTSVVSARGRSHDHANLFILGGGQMPTGGTVNPTLTVTALALYALPEIQKALSGS</sequence>
<dbReference type="Gene3D" id="3.50.50.60">
    <property type="entry name" value="FAD/NAD(P)-binding domain"/>
    <property type="match status" value="2"/>
</dbReference>
<evidence type="ECO:0000313" key="9">
    <source>
        <dbReference type="Proteomes" id="UP001370348"/>
    </source>
</evidence>
<dbReference type="Pfam" id="PF05199">
    <property type="entry name" value="GMC_oxred_C"/>
    <property type="match status" value="1"/>
</dbReference>
<dbReference type="RefSeq" id="WP_394821360.1">
    <property type="nucleotide sequence ID" value="NZ_CP089984.1"/>
</dbReference>
<dbReference type="SUPFAM" id="SSF51905">
    <property type="entry name" value="FAD/NAD(P)-binding domain"/>
    <property type="match status" value="1"/>
</dbReference>
<evidence type="ECO:0000256" key="5">
    <source>
        <dbReference type="ARBA" id="ARBA00023002"/>
    </source>
</evidence>
<name>A0ABZ2LLD4_9BACT</name>
<keyword evidence="9" id="KW-1185">Reference proteome</keyword>
<keyword evidence="4" id="KW-0274">FAD</keyword>
<gene>
    <name evidence="8" type="ORF">LZC94_28250</name>
</gene>
<evidence type="ECO:0000256" key="3">
    <source>
        <dbReference type="ARBA" id="ARBA00022630"/>
    </source>
</evidence>
<keyword evidence="5" id="KW-0560">Oxidoreductase</keyword>
<reference evidence="8 9" key="1">
    <citation type="submission" date="2021-12" db="EMBL/GenBank/DDBJ databases">
        <title>Discovery of the Pendulisporaceae a myxobacterial family with distinct sporulation behavior and unique specialized metabolism.</title>
        <authorList>
            <person name="Garcia R."/>
            <person name="Popoff A."/>
            <person name="Bader C.D."/>
            <person name="Loehr J."/>
            <person name="Walesch S."/>
            <person name="Walt C."/>
            <person name="Boldt J."/>
            <person name="Bunk B."/>
            <person name="Haeckl F.J.F.P.J."/>
            <person name="Gunesch A.P."/>
            <person name="Birkelbach J."/>
            <person name="Nuebel U."/>
            <person name="Pietschmann T."/>
            <person name="Bach T."/>
            <person name="Mueller R."/>
        </authorList>
    </citation>
    <scope>NUCLEOTIDE SEQUENCE [LARGE SCALE GENOMIC DNA]</scope>
    <source>
        <strain evidence="8 9">MSr11954</strain>
    </source>
</reference>
<evidence type="ECO:0000259" key="6">
    <source>
        <dbReference type="Pfam" id="PF00732"/>
    </source>
</evidence>
<dbReference type="Pfam" id="PF13450">
    <property type="entry name" value="NAD_binding_8"/>
    <property type="match status" value="1"/>
</dbReference>
<dbReference type="InterPro" id="IPR036188">
    <property type="entry name" value="FAD/NAD-bd_sf"/>
</dbReference>
<dbReference type="EMBL" id="CP089984">
    <property type="protein sequence ID" value="WXB11738.1"/>
    <property type="molecule type" value="Genomic_DNA"/>
</dbReference>
<evidence type="ECO:0000259" key="7">
    <source>
        <dbReference type="Pfam" id="PF05199"/>
    </source>
</evidence>
<dbReference type="InterPro" id="IPR051473">
    <property type="entry name" value="P2Ox-like"/>
</dbReference>
<comment type="similarity">
    <text evidence="2">Belongs to the GMC oxidoreductase family.</text>
</comment>
<dbReference type="Pfam" id="PF00732">
    <property type="entry name" value="GMC_oxred_N"/>
    <property type="match status" value="1"/>
</dbReference>
<comment type="cofactor">
    <cofactor evidence="1">
        <name>FAD</name>
        <dbReference type="ChEBI" id="CHEBI:57692"/>
    </cofactor>
</comment>
<protein>
    <submittedName>
        <fullName evidence="8">GMC family oxidoreductase</fullName>
    </submittedName>
</protein>
<dbReference type="PANTHER" id="PTHR42784">
    <property type="entry name" value="PYRANOSE 2-OXIDASE"/>
    <property type="match status" value="1"/>
</dbReference>
<dbReference type="InterPro" id="IPR007867">
    <property type="entry name" value="GMC_OxRtase_C"/>
</dbReference>
<evidence type="ECO:0000256" key="1">
    <source>
        <dbReference type="ARBA" id="ARBA00001974"/>
    </source>
</evidence>
<proteinExistence type="inferred from homology"/>
<evidence type="ECO:0000256" key="4">
    <source>
        <dbReference type="ARBA" id="ARBA00022827"/>
    </source>
</evidence>
<dbReference type="PANTHER" id="PTHR42784:SF1">
    <property type="entry name" value="PYRANOSE 2-OXIDASE"/>
    <property type="match status" value="1"/>
</dbReference>
<dbReference type="SUPFAM" id="SSF54373">
    <property type="entry name" value="FAD-linked reductases, C-terminal domain"/>
    <property type="match status" value="1"/>
</dbReference>
<dbReference type="Proteomes" id="UP001370348">
    <property type="component" value="Chromosome"/>
</dbReference>